<feature type="compositionally biased region" description="Basic and acidic residues" evidence="1">
    <location>
        <begin position="7"/>
        <end position="18"/>
    </location>
</feature>
<dbReference type="HOGENOM" id="CLU_152691_0_0_1"/>
<feature type="compositionally biased region" description="Basic and acidic residues" evidence="1">
    <location>
        <begin position="52"/>
        <end position="62"/>
    </location>
</feature>
<dbReference type="EMBL" id="KL142373">
    <property type="protein sequence ID" value="KDR79118.1"/>
    <property type="molecule type" value="Genomic_DNA"/>
</dbReference>
<dbReference type="AlphaFoldDB" id="A0A067TJG8"/>
<evidence type="ECO:0000313" key="3">
    <source>
        <dbReference type="Proteomes" id="UP000027222"/>
    </source>
</evidence>
<sequence length="149" mass="16167">MSNILHNIKEKLTHHGDHTSTNQQSTGEATHNAHEQSTGDATHNVHTNPAHDNVKGKDRETEPTYGILPHPAKTNDPADLDQPQGLRHGGQMDAFHARDPYVPSDDIKNNLPAPAGRDELRARQAVLQPNAQLGTQVMPGHGNQQGGLL</sequence>
<name>A0A067TJG8_GALM3</name>
<protein>
    <submittedName>
        <fullName evidence="2">Uncharacterized protein</fullName>
    </submittedName>
</protein>
<accession>A0A067TJG8</accession>
<feature type="region of interest" description="Disordered" evidence="1">
    <location>
        <begin position="1"/>
        <end position="105"/>
    </location>
</feature>
<dbReference type="Proteomes" id="UP000027222">
    <property type="component" value="Unassembled WGS sequence"/>
</dbReference>
<dbReference type="OrthoDB" id="2532734at2759"/>
<evidence type="ECO:0000256" key="1">
    <source>
        <dbReference type="SAM" id="MobiDB-lite"/>
    </source>
</evidence>
<reference evidence="3" key="1">
    <citation type="journal article" date="2014" name="Proc. Natl. Acad. Sci. U.S.A.">
        <title>Extensive sampling of basidiomycete genomes demonstrates inadequacy of the white-rot/brown-rot paradigm for wood decay fungi.</title>
        <authorList>
            <person name="Riley R."/>
            <person name="Salamov A.A."/>
            <person name="Brown D.W."/>
            <person name="Nagy L.G."/>
            <person name="Floudas D."/>
            <person name="Held B.W."/>
            <person name="Levasseur A."/>
            <person name="Lombard V."/>
            <person name="Morin E."/>
            <person name="Otillar R."/>
            <person name="Lindquist E.A."/>
            <person name="Sun H."/>
            <person name="LaButti K.M."/>
            <person name="Schmutz J."/>
            <person name="Jabbour D."/>
            <person name="Luo H."/>
            <person name="Baker S.E."/>
            <person name="Pisabarro A.G."/>
            <person name="Walton J.D."/>
            <person name="Blanchette R.A."/>
            <person name="Henrissat B."/>
            <person name="Martin F."/>
            <person name="Cullen D."/>
            <person name="Hibbett D.S."/>
            <person name="Grigoriev I.V."/>
        </authorList>
    </citation>
    <scope>NUCLEOTIDE SEQUENCE [LARGE SCALE GENOMIC DNA]</scope>
    <source>
        <strain evidence="3">CBS 339.88</strain>
    </source>
</reference>
<dbReference type="STRING" id="685588.A0A067TJG8"/>
<feature type="compositionally biased region" description="Polar residues" evidence="1">
    <location>
        <begin position="19"/>
        <end position="47"/>
    </location>
</feature>
<evidence type="ECO:0000313" key="2">
    <source>
        <dbReference type="EMBL" id="KDR79118.1"/>
    </source>
</evidence>
<keyword evidence="3" id="KW-1185">Reference proteome</keyword>
<gene>
    <name evidence="2" type="ORF">GALMADRAFT_63328</name>
</gene>
<proteinExistence type="predicted"/>
<organism evidence="2 3">
    <name type="scientific">Galerina marginata (strain CBS 339.88)</name>
    <dbReference type="NCBI Taxonomy" id="685588"/>
    <lineage>
        <taxon>Eukaryota</taxon>
        <taxon>Fungi</taxon>
        <taxon>Dikarya</taxon>
        <taxon>Basidiomycota</taxon>
        <taxon>Agaricomycotina</taxon>
        <taxon>Agaricomycetes</taxon>
        <taxon>Agaricomycetidae</taxon>
        <taxon>Agaricales</taxon>
        <taxon>Agaricineae</taxon>
        <taxon>Strophariaceae</taxon>
        <taxon>Galerina</taxon>
    </lineage>
</organism>